<feature type="transmembrane region" description="Helical" evidence="2">
    <location>
        <begin position="32"/>
        <end position="53"/>
    </location>
</feature>
<dbReference type="InterPro" id="IPR011990">
    <property type="entry name" value="TPR-like_helical_dom_sf"/>
</dbReference>
<proteinExistence type="predicted"/>
<feature type="region of interest" description="Disordered" evidence="1">
    <location>
        <begin position="211"/>
        <end position="321"/>
    </location>
</feature>
<keyword evidence="2" id="KW-0812">Transmembrane</keyword>
<dbReference type="Gene3D" id="1.25.40.10">
    <property type="entry name" value="Tetratricopeptide repeat domain"/>
    <property type="match status" value="1"/>
</dbReference>
<keyword evidence="2" id="KW-1133">Transmembrane helix</keyword>
<dbReference type="Proteomes" id="UP000318741">
    <property type="component" value="Chromosome"/>
</dbReference>
<accession>A0A517PDI3</accession>
<dbReference type="AlphaFoldDB" id="A0A517PDI3"/>
<feature type="compositionally biased region" description="Pro residues" evidence="1">
    <location>
        <begin position="236"/>
        <end position="246"/>
    </location>
</feature>
<evidence type="ECO:0008006" key="5">
    <source>
        <dbReference type="Google" id="ProtNLM"/>
    </source>
</evidence>
<feature type="compositionally biased region" description="Low complexity" evidence="1">
    <location>
        <begin position="295"/>
        <end position="308"/>
    </location>
</feature>
<evidence type="ECO:0000256" key="1">
    <source>
        <dbReference type="SAM" id="MobiDB-lite"/>
    </source>
</evidence>
<dbReference type="KEGG" id="acaf:CA12_35660"/>
<keyword evidence="2" id="KW-0472">Membrane</keyword>
<protein>
    <recommendedName>
        <fullName evidence="5">Tetratricopeptide repeat-like domain-containing protein</fullName>
    </recommendedName>
</protein>
<evidence type="ECO:0000313" key="3">
    <source>
        <dbReference type="EMBL" id="QDT17442.1"/>
    </source>
</evidence>
<evidence type="ECO:0000256" key="2">
    <source>
        <dbReference type="SAM" id="Phobius"/>
    </source>
</evidence>
<organism evidence="3 4">
    <name type="scientific">Alienimonas californiensis</name>
    <dbReference type="NCBI Taxonomy" id="2527989"/>
    <lineage>
        <taxon>Bacteria</taxon>
        <taxon>Pseudomonadati</taxon>
        <taxon>Planctomycetota</taxon>
        <taxon>Planctomycetia</taxon>
        <taxon>Planctomycetales</taxon>
        <taxon>Planctomycetaceae</taxon>
        <taxon>Alienimonas</taxon>
    </lineage>
</organism>
<dbReference type="EMBL" id="CP036265">
    <property type="protein sequence ID" value="QDT17442.1"/>
    <property type="molecule type" value="Genomic_DNA"/>
</dbReference>
<feature type="compositionally biased region" description="Low complexity" evidence="1">
    <location>
        <begin position="247"/>
        <end position="259"/>
    </location>
</feature>
<feature type="compositionally biased region" description="Low complexity" evidence="1">
    <location>
        <begin position="267"/>
        <end position="287"/>
    </location>
</feature>
<keyword evidence="4" id="KW-1185">Reference proteome</keyword>
<sequence length="321" mass="33460">MKSEERQALQQNELEQEYVGHLKPFLEQYGRLVALAAVALVLLFVAVSVWLGAGRSNREAGWPALFEAQSVAELEAVADEELSGTTNATAWAHLRAGNAFLSTASGAAFTDRKGAEDGLASARKHFEAALAAEDAPSALRAQALYGLASVEEASSSGDVKAATDLYNRLIADYPDSPLVPAAELRLEALKRPTTGPFLAWFDKQAPQQDDLARPLDNVTPDEDDAPLPGVDAAAPSTPPAPTPPAGDEPATADEAPADPFEGEGDAEAPMTEETPEPVASESSETTPEPTPAPNTQPEGESAPESGGESPEEDEAPAPGGD</sequence>
<dbReference type="OrthoDB" id="265362at2"/>
<evidence type="ECO:0000313" key="4">
    <source>
        <dbReference type="Proteomes" id="UP000318741"/>
    </source>
</evidence>
<dbReference type="RefSeq" id="WP_145360314.1">
    <property type="nucleotide sequence ID" value="NZ_CP036265.1"/>
</dbReference>
<name>A0A517PDI3_9PLAN</name>
<gene>
    <name evidence="3" type="ORF">CA12_35660</name>
</gene>
<reference evidence="3 4" key="1">
    <citation type="submission" date="2019-02" db="EMBL/GenBank/DDBJ databases">
        <title>Deep-cultivation of Planctomycetes and their phenomic and genomic characterization uncovers novel biology.</title>
        <authorList>
            <person name="Wiegand S."/>
            <person name="Jogler M."/>
            <person name="Boedeker C."/>
            <person name="Pinto D."/>
            <person name="Vollmers J."/>
            <person name="Rivas-Marin E."/>
            <person name="Kohn T."/>
            <person name="Peeters S.H."/>
            <person name="Heuer A."/>
            <person name="Rast P."/>
            <person name="Oberbeckmann S."/>
            <person name="Bunk B."/>
            <person name="Jeske O."/>
            <person name="Meyerdierks A."/>
            <person name="Storesund J.E."/>
            <person name="Kallscheuer N."/>
            <person name="Luecker S."/>
            <person name="Lage O.M."/>
            <person name="Pohl T."/>
            <person name="Merkel B.J."/>
            <person name="Hornburger P."/>
            <person name="Mueller R.-W."/>
            <person name="Bruemmer F."/>
            <person name="Labrenz M."/>
            <person name="Spormann A.M."/>
            <person name="Op den Camp H."/>
            <person name="Overmann J."/>
            <person name="Amann R."/>
            <person name="Jetten M.S.M."/>
            <person name="Mascher T."/>
            <person name="Medema M.H."/>
            <person name="Devos D.P."/>
            <person name="Kaster A.-K."/>
            <person name="Ovreas L."/>
            <person name="Rohde M."/>
            <person name="Galperin M.Y."/>
            <person name="Jogler C."/>
        </authorList>
    </citation>
    <scope>NUCLEOTIDE SEQUENCE [LARGE SCALE GENOMIC DNA]</scope>
    <source>
        <strain evidence="3 4">CA12</strain>
    </source>
</reference>